<comment type="caution">
    <text evidence="17">The sequence shown here is derived from an EMBL/GenBank/DDBJ whole genome shotgun (WGS) entry which is preliminary data.</text>
</comment>
<dbReference type="FunFam" id="2.60.40.60:FF:000098">
    <property type="entry name" value="cadherin-23 isoform X1"/>
    <property type="match status" value="1"/>
</dbReference>
<dbReference type="FunFam" id="2.60.40.60:FF:000296">
    <property type="entry name" value="Cadherin 74A, isoform A"/>
    <property type="match status" value="1"/>
</dbReference>
<feature type="domain" description="Cadherin" evidence="16">
    <location>
        <begin position="435"/>
        <end position="555"/>
    </location>
</feature>
<feature type="domain" description="Cadherin" evidence="16">
    <location>
        <begin position="1829"/>
        <end position="1948"/>
    </location>
</feature>
<dbReference type="PANTHER" id="PTHR24026:SF133">
    <property type="entry name" value="CADHERIN-RELATED FAMILY MEMBER 2"/>
    <property type="match status" value="1"/>
</dbReference>
<organism evidence="17 18">
    <name type="scientific">Mythimna separata</name>
    <name type="common">Oriental armyworm</name>
    <name type="synonym">Pseudaletia separata</name>
    <dbReference type="NCBI Taxonomy" id="271217"/>
    <lineage>
        <taxon>Eukaryota</taxon>
        <taxon>Metazoa</taxon>
        <taxon>Ecdysozoa</taxon>
        <taxon>Arthropoda</taxon>
        <taxon>Hexapoda</taxon>
        <taxon>Insecta</taxon>
        <taxon>Pterygota</taxon>
        <taxon>Neoptera</taxon>
        <taxon>Endopterygota</taxon>
        <taxon>Lepidoptera</taxon>
        <taxon>Glossata</taxon>
        <taxon>Ditrysia</taxon>
        <taxon>Noctuoidea</taxon>
        <taxon>Noctuidae</taxon>
        <taxon>Noctuinae</taxon>
        <taxon>Hadenini</taxon>
        <taxon>Mythimna</taxon>
    </lineage>
</organism>
<dbReference type="FunFam" id="2.60.40.60:FF:000002">
    <property type="entry name" value="Protocadherin alpha 2"/>
    <property type="match status" value="1"/>
</dbReference>
<keyword evidence="18" id="KW-1185">Reference proteome</keyword>
<feature type="domain" description="Cadherin" evidence="16">
    <location>
        <begin position="792"/>
        <end position="893"/>
    </location>
</feature>
<dbReference type="Proteomes" id="UP001231518">
    <property type="component" value="Chromosome 6"/>
</dbReference>
<dbReference type="SUPFAM" id="SSF49313">
    <property type="entry name" value="Cadherin-like"/>
    <property type="match status" value="14"/>
</dbReference>
<accession>A0AAD8DZE6</accession>
<dbReference type="PANTHER" id="PTHR24026">
    <property type="entry name" value="FAT ATYPICAL CADHERIN-RELATED"/>
    <property type="match status" value="1"/>
</dbReference>
<dbReference type="FunFam" id="2.60.40.60:FF:000266">
    <property type="entry name" value="Cadherin 23"/>
    <property type="match status" value="1"/>
</dbReference>
<evidence type="ECO:0000259" key="16">
    <source>
        <dbReference type="PROSITE" id="PS50268"/>
    </source>
</evidence>
<dbReference type="Pfam" id="PF00028">
    <property type="entry name" value="Cadherin"/>
    <property type="match status" value="11"/>
</dbReference>
<dbReference type="FunFam" id="2.60.40.60:FF:000039">
    <property type="entry name" value="FAT atypical cadherin 3"/>
    <property type="match status" value="1"/>
</dbReference>
<dbReference type="PROSITE" id="PS50268">
    <property type="entry name" value="CADHERIN_2"/>
    <property type="match status" value="14"/>
</dbReference>
<feature type="domain" description="Cadherin" evidence="16">
    <location>
        <begin position="334"/>
        <end position="434"/>
    </location>
</feature>
<dbReference type="PROSITE" id="PS00232">
    <property type="entry name" value="CADHERIN_1"/>
    <property type="match status" value="3"/>
</dbReference>
<dbReference type="CDD" id="cd11304">
    <property type="entry name" value="Cadherin_repeat"/>
    <property type="match status" value="13"/>
</dbReference>
<comment type="function">
    <text evidence="13">Cadherins are calcium-dependent cell adhesion proteins. They preferentially interact with themselves in a homophilic manner in connecting cells.</text>
</comment>
<feature type="domain" description="Cadherin" evidence="16">
    <location>
        <begin position="556"/>
        <end position="673"/>
    </location>
</feature>
<dbReference type="GO" id="GO:0048731">
    <property type="term" value="P:system development"/>
    <property type="evidence" value="ECO:0007669"/>
    <property type="project" value="UniProtKB-ARBA"/>
</dbReference>
<dbReference type="FunFam" id="2.60.40.60:FF:000020">
    <property type="entry name" value="Dachsous cadherin-related 1b"/>
    <property type="match status" value="1"/>
</dbReference>
<keyword evidence="4 15" id="KW-0812">Transmembrane</keyword>
<sequence>MSSEGSVTSSGSRIRQFGLYRTIDARTEEFLRSSRKRQIRQGCACAAISTAITVTVVVVILLIYEYAIAVEWSLVQNKKGVNRTDGDQPFADRLDRSYFGLDQDYYELYSPDEKTDMRNETKKIHSVIPSTQTNPYTTKAPIELSTSQIEDHHMGSSGYIPVEVIPETPSLPKETTTQPFFEFTTEYPWPSPTEVLQFNAADAKVPNQYFDIDRRTNYYQNIGNNRRNSRDQDEIQEEPSTLIAKLKNEFIRTTTKTPEVNQSTEKVEETTTVWTALCLLELLLLRMAEIIFQRRKIPTVLSDPNPLIILLILSLLQTCWSQVINRAPHFVPQIGDMSQFSLSEDTPVGTPVYHLKGVDPENGPLRYSISGQYFSVDSLTGVVTLAKTLDREEQSALEVIISITDEGIANTEPNTVSLRRVIPVKDVNDNPPVFHNRPYIVNISEATPVGTEIEVNPKITVTDRDEGDNARIRVICSTKEKGSDAVACATFRVQTDMITPNEYQVRLFLNQPLDFESRSAYVISLEATDSSDRPLRALASVAAAVWDVQDQPPVFLNAPFSATVPENTAPNTSIMEIIAKDGDTANPRPVLLTLEGDTEQYFRLLPDRPLGRATLVASDIPIDRESDVVMQNGGVYSFFVKATELINNEVPSDFTMTTITIIVTDVDDHVPKFNKEEFDISIPENIENGSPIPGLSIYVEDHDIGQNSKYDLTLRDVWNSEGVFAISTDHGEGRTPISIKVRDSSRLDYEVDEEEKRLYSFDILTSANGRELSSARINIKLLDMNDNTPMFEESTYKFNIPENATIGTKIGDVFATDRDYGIFGEIEYTLTGFGSNMFKTDKNTGGVYVRQMLDYEKQKSYSLTLFAKDGGGKGSTASIFIEVLDINDNAPLFEAAEYSRTIRDGATSFEPQFVVRATDADGPTQGDGQIKYSLESDNSISRKGNVFTIDEDTGEISIIEKVDSMDTPRGQYELVVRATDYGIPPLHNETRVYIRVGVPGNQRPTFKGNYHHYKYTVSQHSPETTEDFTFDLNPMNYKANIREDAKPGQNVTMVVANDPDGLDDLLTYHIVSGSRDNFIINEKSGLITVSNDANLDRDINPDRYEIIVSAVDSGMPIPETATTTVFVTIQDVNDKPPKFNVTESTTHISEKAKVDDLVTRIIAYDTDVNAKLQYSIINLKALSKAGVQLKPNSPYDYKHIFRINEDTGEIFVNGTLDYSMASIVILTIKVIDVNAEINKEKQFAMIEHTIYIQPYADKNPQFTNAGWTSSNPVIYHKIKEEQPIGSTVLVLTAEDPVSGHLVSSYKVINAETGLLQVDPLSGQVVLTKHLDYEDLTTPNLTITVKAASNDGSKHSIAKIIIEVMNINDNPPIFEKEFYKVSVLESVKYPEQIVVVKAHDADAVLTEEDKIKGYSDIRYTLRGENSDLFKIDNVTGAVQVAENKTLDRERQSVLRLEIEATDTPSGGAEKLKTAATILVDVLDVDDNSPEFEKTVYTAVVPENVPIGISVINVTATDPDEGLGGEIKYDFLDEGEANGLFTIDAATGEIKTRKDLTGRGRTDPYRLLVGATDGGGHSGDTSLSLYIGDVSANDGVPRFIRPAAGEILSISENATIGSAVYQVVASDPDDPTQPSGQLFYSIQPSNADAKTFAIDPHSGQITTRQSLDRERKASYTLVLLVTDRGQPPQQSTRIVTVMVTDVDDHKPHFGRNSDDPPVLMTVKEEVPIGTVIGQLEAIDEDIDENAAVDYAIIVGNDFGLLKLERTNDSKALITAAARLDRETVSKQLITIKCFKYGTKPRLTKSYNRLDPSEIQVLIKILDIDDHLPEFESANMTVGVRLNVPIDTLIASIKATDKDPDARPINYSIVNMSFESPIKGKSLNNITDVIVLNNVTGDLKIMKNLIHYADGIFRLIVRANNTVDPERFSDILVEVVVVRERDLLRLVMPGGTRQKYANLRDRMSAALAQKGLRMQLHDANTAFYANPGPCFQFRKVESGEALTPKAMKATIRALGTEFQEILENYSVHNITSCGVSRTKHSPAQHALLALAGVLPFAAFIATLVLCCMHSSAKKRAREALLITREPPPVAASNISVPTRLYAEPLYTT</sequence>
<dbReference type="GO" id="GO:0030154">
    <property type="term" value="P:cell differentiation"/>
    <property type="evidence" value="ECO:0007669"/>
    <property type="project" value="UniProtKB-ARBA"/>
</dbReference>
<evidence type="ECO:0000256" key="6">
    <source>
        <dbReference type="ARBA" id="ARBA00022737"/>
    </source>
</evidence>
<dbReference type="InterPro" id="IPR002126">
    <property type="entry name" value="Cadherin-like_dom"/>
</dbReference>
<keyword evidence="12" id="KW-0325">Glycoprotein</keyword>
<dbReference type="GO" id="GO:0005886">
    <property type="term" value="C:plasma membrane"/>
    <property type="evidence" value="ECO:0007669"/>
    <property type="project" value="UniProtKB-SubCell"/>
</dbReference>
<evidence type="ECO:0000256" key="9">
    <source>
        <dbReference type="ARBA" id="ARBA00022989"/>
    </source>
</evidence>
<dbReference type="GO" id="GO:0005509">
    <property type="term" value="F:calcium ion binding"/>
    <property type="evidence" value="ECO:0007669"/>
    <property type="project" value="UniProtKB-UniRule"/>
</dbReference>
<proteinExistence type="predicted"/>
<keyword evidence="5" id="KW-0732">Signal</keyword>
<evidence type="ECO:0000313" key="17">
    <source>
        <dbReference type="EMBL" id="KAJ8732422.1"/>
    </source>
</evidence>
<evidence type="ECO:0000256" key="11">
    <source>
        <dbReference type="ARBA" id="ARBA00023157"/>
    </source>
</evidence>
<dbReference type="GO" id="GO:0007163">
    <property type="term" value="P:establishment or maintenance of cell polarity"/>
    <property type="evidence" value="ECO:0007669"/>
    <property type="project" value="UniProtKB-ARBA"/>
</dbReference>
<dbReference type="FunFam" id="2.60.40.60:FF:000168">
    <property type="entry name" value="Cadherin-related family member 2"/>
    <property type="match status" value="1"/>
</dbReference>
<evidence type="ECO:0000256" key="4">
    <source>
        <dbReference type="ARBA" id="ARBA00022692"/>
    </source>
</evidence>
<evidence type="ECO:0000256" key="7">
    <source>
        <dbReference type="ARBA" id="ARBA00022837"/>
    </source>
</evidence>
<feature type="domain" description="Cadherin" evidence="16">
    <location>
        <begin position="1033"/>
        <end position="1139"/>
    </location>
</feature>
<comment type="subcellular location">
    <subcellularLocation>
        <location evidence="1">Cell membrane</location>
        <topology evidence="1">Single-pass type I membrane protein</topology>
    </subcellularLocation>
</comment>
<evidence type="ECO:0000256" key="12">
    <source>
        <dbReference type="ARBA" id="ARBA00023180"/>
    </source>
</evidence>
<keyword evidence="6" id="KW-0677">Repeat</keyword>
<dbReference type="EMBL" id="JARGEI010000004">
    <property type="protein sequence ID" value="KAJ8732422.1"/>
    <property type="molecule type" value="Genomic_DNA"/>
</dbReference>
<keyword evidence="2" id="KW-1003">Cell membrane</keyword>
<evidence type="ECO:0000256" key="8">
    <source>
        <dbReference type="ARBA" id="ARBA00022889"/>
    </source>
</evidence>
<evidence type="ECO:0000256" key="10">
    <source>
        <dbReference type="ARBA" id="ARBA00023136"/>
    </source>
</evidence>
<evidence type="ECO:0000256" key="2">
    <source>
        <dbReference type="ARBA" id="ARBA00022475"/>
    </source>
</evidence>
<feature type="domain" description="Cadherin" evidence="16">
    <location>
        <begin position="1374"/>
        <end position="1490"/>
    </location>
</feature>
<keyword evidence="9 15" id="KW-1133">Transmembrane helix</keyword>
<dbReference type="Gene3D" id="2.60.40.60">
    <property type="entry name" value="Cadherins"/>
    <property type="match status" value="14"/>
</dbReference>
<gene>
    <name evidence="17" type="ORF">PYW07_015021</name>
</gene>
<dbReference type="GO" id="GO:0048513">
    <property type="term" value="P:animal organ development"/>
    <property type="evidence" value="ECO:0007669"/>
    <property type="project" value="UniProtKB-ARBA"/>
</dbReference>
<dbReference type="FunFam" id="2.60.40.60:FF:000118">
    <property type="entry name" value="protocadherin Fat 4"/>
    <property type="match status" value="1"/>
</dbReference>
<keyword evidence="8" id="KW-0130">Cell adhesion</keyword>
<evidence type="ECO:0000256" key="15">
    <source>
        <dbReference type="SAM" id="Phobius"/>
    </source>
</evidence>
<feature type="domain" description="Cadherin" evidence="16">
    <location>
        <begin position="1600"/>
        <end position="1707"/>
    </location>
</feature>
<keyword evidence="7 14" id="KW-0106">Calcium</keyword>
<feature type="transmembrane region" description="Helical" evidence="15">
    <location>
        <begin position="2043"/>
        <end position="2065"/>
    </location>
</feature>
<dbReference type="InterPro" id="IPR015919">
    <property type="entry name" value="Cadherin-like_sf"/>
</dbReference>
<evidence type="ECO:0000313" key="18">
    <source>
        <dbReference type="Proteomes" id="UP001231518"/>
    </source>
</evidence>
<keyword evidence="10 15" id="KW-0472">Membrane</keyword>
<dbReference type="SMART" id="SM00112">
    <property type="entry name" value="CA"/>
    <property type="match status" value="13"/>
</dbReference>
<dbReference type="GO" id="GO:0007156">
    <property type="term" value="P:homophilic cell adhesion via plasma membrane adhesion molecules"/>
    <property type="evidence" value="ECO:0007669"/>
    <property type="project" value="InterPro"/>
</dbReference>
<feature type="domain" description="Cadherin" evidence="16">
    <location>
        <begin position="1270"/>
        <end position="1373"/>
    </location>
</feature>
<keyword evidence="3" id="KW-0245">EGF-like domain</keyword>
<evidence type="ECO:0000256" key="13">
    <source>
        <dbReference type="ARBA" id="ARBA00059331"/>
    </source>
</evidence>
<name>A0AAD8DZE6_MYTSE</name>
<keyword evidence="11" id="KW-1015">Disulfide bond</keyword>
<dbReference type="InterPro" id="IPR020894">
    <property type="entry name" value="Cadherin_CS"/>
</dbReference>
<evidence type="ECO:0000256" key="5">
    <source>
        <dbReference type="ARBA" id="ARBA00022729"/>
    </source>
</evidence>
<evidence type="ECO:0000256" key="1">
    <source>
        <dbReference type="ARBA" id="ARBA00004251"/>
    </source>
</evidence>
<feature type="domain" description="Cadherin" evidence="16">
    <location>
        <begin position="1712"/>
        <end position="1828"/>
    </location>
</feature>
<feature type="domain" description="Cadherin" evidence="16">
    <location>
        <begin position="674"/>
        <end position="791"/>
    </location>
</feature>
<evidence type="ECO:0000256" key="3">
    <source>
        <dbReference type="ARBA" id="ARBA00022536"/>
    </source>
</evidence>
<dbReference type="GO" id="GO:0048589">
    <property type="term" value="P:developmental growth"/>
    <property type="evidence" value="ECO:0007669"/>
    <property type="project" value="UniProtKB-ARBA"/>
</dbReference>
<feature type="transmembrane region" description="Helical" evidence="15">
    <location>
        <begin position="42"/>
        <end position="64"/>
    </location>
</feature>
<reference evidence="17" key="1">
    <citation type="submission" date="2023-03" db="EMBL/GenBank/DDBJ databases">
        <title>Chromosome-level genomes of two armyworms, Mythimna separata and Mythimna loreyi, provide insights into the biosynthesis and reception of sex pheromones.</title>
        <authorList>
            <person name="Zhao H."/>
        </authorList>
    </citation>
    <scope>NUCLEOTIDE SEQUENCE</scope>
    <source>
        <strain evidence="17">BeijingLab</strain>
        <tissue evidence="17">Pupa</tissue>
    </source>
</reference>
<feature type="domain" description="Cadherin" evidence="16">
    <location>
        <begin position="1491"/>
        <end position="1597"/>
    </location>
</feature>
<feature type="domain" description="Cadherin" evidence="16">
    <location>
        <begin position="894"/>
        <end position="1006"/>
    </location>
</feature>
<evidence type="ECO:0000256" key="14">
    <source>
        <dbReference type="PROSITE-ProRule" id="PRU00043"/>
    </source>
</evidence>
<dbReference type="GO" id="GO:0001736">
    <property type="term" value="P:establishment of planar polarity"/>
    <property type="evidence" value="ECO:0007669"/>
    <property type="project" value="UniProtKB-ARBA"/>
</dbReference>
<dbReference type="PRINTS" id="PR00205">
    <property type="entry name" value="CADHERIN"/>
</dbReference>
<feature type="domain" description="Cadherin" evidence="16">
    <location>
        <begin position="1140"/>
        <end position="1262"/>
    </location>
</feature>
<protein>
    <recommendedName>
        <fullName evidence="16">Cadherin domain-containing protein</fullName>
    </recommendedName>
</protein>